<proteinExistence type="predicted"/>
<dbReference type="Proteomes" id="UP000256661">
    <property type="component" value="Unassembled WGS sequence"/>
</dbReference>
<protein>
    <submittedName>
        <fullName evidence="1">Uncharacterized protein</fullName>
    </submittedName>
</protein>
<reference evidence="1 2" key="1">
    <citation type="submission" date="2018-08" db="EMBL/GenBank/DDBJ databases">
        <title>Sequencing the genomes of 1000 actinobacteria strains.</title>
        <authorList>
            <person name="Klenk H.-P."/>
        </authorList>
    </citation>
    <scope>NUCLEOTIDE SEQUENCE [LARGE SCALE GENOMIC DNA]</scope>
    <source>
        <strain evidence="1 2">DSM 43927</strain>
    </source>
</reference>
<name>A0A3D9SMK0_9ACTN</name>
<dbReference type="RefSeq" id="WP_116022525.1">
    <property type="nucleotide sequence ID" value="NZ_QTTT01000001.1"/>
</dbReference>
<evidence type="ECO:0000313" key="2">
    <source>
        <dbReference type="Proteomes" id="UP000256661"/>
    </source>
</evidence>
<gene>
    <name evidence="1" type="ORF">DFJ69_2410</name>
</gene>
<sequence length="163" mass="18190">MTVMETPTTEAAGGRDPRGLISPETFGLLVEDIMRYHPVTRPYAERMMGQALVFLIAHAKTLHDSEGDRSQWLRIAPSRAVDPAWHAFILRSKAYVEFCDRYAGRYMHHLPVMDDDIRSGAALERAVPLMEATGYQVDMEFWNDPGSESCCPENCGTIGNVGA</sequence>
<dbReference type="EMBL" id="QTTT01000001">
    <property type="protein sequence ID" value="REE96957.1"/>
    <property type="molecule type" value="Genomic_DNA"/>
</dbReference>
<evidence type="ECO:0000313" key="1">
    <source>
        <dbReference type="EMBL" id="REE96957.1"/>
    </source>
</evidence>
<dbReference type="AlphaFoldDB" id="A0A3D9SMK0"/>
<accession>A0A3D9SMK0</accession>
<organism evidence="1 2">
    <name type="scientific">Thermomonospora umbrina</name>
    <dbReference type="NCBI Taxonomy" id="111806"/>
    <lineage>
        <taxon>Bacteria</taxon>
        <taxon>Bacillati</taxon>
        <taxon>Actinomycetota</taxon>
        <taxon>Actinomycetes</taxon>
        <taxon>Streptosporangiales</taxon>
        <taxon>Thermomonosporaceae</taxon>
        <taxon>Thermomonospora</taxon>
    </lineage>
</organism>
<comment type="caution">
    <text evidence="1">The sequence shown here is derived from an EMBL/GenBank/DDBJ whole genome shotgun (WGS) entry which is preliminary data.</text>
</comment>
<keyword evidence="2" id="KW-1185">Reference proteome</keyword>
<dbReference type="OrthoDB" id="5328543at2"/>